<sequence>MPETNDVLQQLVSMAQNSAHSAGTLTLYALASTMQYEQAGCLFKLNKLRDLSEEERQFAYQLMELMAQNGNQGDDWDAAMAQLDNLIRNG</sequence>
<dbReference type="Proteomes" id="UP000030856">
    <property type="component" value="Unassembled WGS sequence"/>
</dbReference>
<dbReference type="OrthoDB" id="5796758at2"/>
<gene>
    <name evidence="2" type="ORF">BOV88_04820</name>
    <name evidence="1" type="ORF">JV46_16390</name>
</gene>
<organism evidence="1 3">
    <name type="scientific">Solemya velum gill symbiont</name>
    <dbReference type="NCBI Taxonomy" id="2340"/>
    <lineage>
        <taxon>Bacteria</taxon>
        <taxon>Pseudomonadati</taxon>
        <taxon>Pseudomonadota</taxon>
        <taxon>Gammaproteobacteria</taxon>
        <taxon>sulfur-oxidizing symbionts</taxon>
    </lineage>
</organism>
<evidence type="ECO:0000313" key="3">
    <source>
        <dbReference type="Proteomes" id="UP000030856"/>
    </source>
</evidence>
<dbReference type="eggNOG" id="ENOG5033KDW">
    <property type="taxonomic scope" value="Bacteria"/>
</dbReference>
<dbReference type="GeneID" id="86992014"/>
<proteinExistence type="predicted"/>
<dbReference type="EMBL" id="JRAA01000001">
    <property type="protein sequence ID" value="KHF26347.1"/>
    <property type="molecule type" value="Genomic_DNA"/>
</dbReference>
<reference evidence="2 4" key="2">
    <citation type="submission" date="2016-11" db="EMBL/GenBank/DDBJ databases">
        <title>Mixed transmission modes and dynamic genome evolution in an obligate animal-bacterial symbiosis.</title>
        <authorList>
            <person name="Russell S.L."/>
            <person name="Corbett-Detig R.B."/>
            <person name="Cavanaugh C.M."/>
        </authorList>
    </citation>
    <scope>NUCLEOTIDE SEQUENCE [LARGE SCALE GENOMIC DNA]</scope>
    <source>
        <strain evidence="2">MA-KB16</strain>
    </source>
</reference>
<name>A0A0B0HCH2_SOVGS</name>
<comment type="caution">
    <text evidence="1">The sequence shown here is derived from an EMBL/GenBank/DDBJ whole genome shotgun (WGS) entry which is preliminary data.</text>
</comment>
<dbReference type="RefSeq" id="WP_043116105.1">
    <property type="nucleotide sequence ID" value="NZ_JRAA01000001.1"/>
</dbReference>
<dbReference type="AlphaFoldDB" id="A0A0B0HCH2"/>
<dbReference type="Proteomes" id="UP000190962">
    <property type="component" value="Unassembled WGS sequence"/>
</dbReference>
<evidence type="ECO:0000313" key="1">
    <source>
        <dbReference type="EMBL" id="KHF26347.1"/>
    </source>
</evidence>
<reference evidence="1 3" key="1">
    <citation type="journal article" date="2014" name="BMC Genomics">
        <title>The genome of the intracellular bacterium of the coastal bivalve, Solemya velum: a blueprint for thriving in and out of symbiosis.</title>
        <authorList>
            <person name="Dmytrenko O."/>
            <person name="Russell S.L."/>
            <person name="Loo W.T."/>
            <person name="Fontanez K.M."/>
            <person name="Liao L."/>
            <person name="Roeselers G."/>
            <person name="Sharma R."/>
            <person name="Stewart F.J."/>
            <person name="Newton I.L."/>
            <person name="Woyke T."/>
            <person name="Wu D."/>
            <person name="Lang J.M."/>
            <person name="Eisen J.A."/>
            <person name="Cavanaugh C.M."/>
        </authorList>
    </citation>
    <scope>NUCLEOTIDE SEQUENCE [LARGE SCALE GENOMIC DNA]</scope>
    <source>
        <strain evidence="1 3">WH</strain>
    </source>
</reference>
<keyword evidence="3" id="KW-1185">Reference proteome</keyword>
<evidence type="ECO:0000313" key="4">
    <source>
        <dbReference type="Proteomes" id="UP000190962"/>
    </source>
</evidence>
<protein>
    <submittedName>
        <fullName evidence="1">Uncharacterized protein</fullName>
    </submittedName>
</protein>
<accession>A0A0B0HCH2</accession>
<evidence type="ECO:0000313" key="2">
    <source>
        <dbReference type="EMBL" id="OOY35566.1"/>
    </source>
</evidence>
<dbReference type="EMBL" id="MPNX01000004">
    <property type="protein sequence ID" value="OOY35566.1"/>
    <property type="molecule type" value="Genomic_DNA"/>
</dbReference>